<protein>
    <submittedName>
        <fullName evidence="1">Uncharacterized protein</fullName>
    </submittedName>
</protein>
<accession>A0A1V9G5E0</accession>
<gene>
    <name evidence="1" type="ORF">A3860_14845</name>
</gene>
<dbReference type="AlphaFoldDB" id="A0A1V9G5E0"/>
<proteinExistence type="predicted"/>
<organism evidence="1 2">
    <name type="scientific">Niastella vici</name>
    <dbReference type="NCBI Taxonomy" id="1703345"/>
    <lineage>
        <taxon>Bacteria</taxon>
        <taxon>Pseudomonadati</taxon>
        <taxon>Bacteroidota</taxon>
        <taxon>Chitinophagia</taxon>
        <taxon>Chitinophagales</taxon>
        <taxon>Chitinophagaceae</taxon>
        <taxon>Niastella</taxon>
    </lineage>
</organism>
<dbReference type="EMBL" id="LVYD01000013">
    <property type="protein sequence ID" value="OQP65869.1"/>
    <property type="molecule type" value="Genomic_DNA"/>
</dbReference>
<sequence>MDLVITGDKIFISKKSSDSKSWKEILFFYKSSRTFNSNLELEEYLQINYNLSSLDFEKINKGLSDNTTHAVELIFSTDGIPFQIRELNINIGSSESKPQRICEEEWFYTLDKAVDGFFLFVYLGGICEQIRIIKLSDSQVEAFQNIGKSFVKELAADIWKQDSQVFKEAIRENRRVV</sequence>
<reference evidence="1 2" key="1">
    <citation type="submission" date="2016-03" db="EMBL/GenBank/DDBJ databases">
        <title>Niastella vici sp. nov., isolated from farmland soil.</title>
        <authorList>
            <person name="Chen L."/>
            <person name="Wang D."/>
            <person name="Yang S."/>
            <person name="Wang G."/>
        </authorList>
    </citation>
    <scope>NUCLEOTIDE SEQUENCE [LARGE SCALE GENOMIC DNA]</scope>
    <source>
        <strain evidence="1 2">DJ57</strain>
    </source>
</reference>
<keyword evidence="2" id="KW-1185">Reference proteome</keyword>
<dbReference type="RefSeq" id="WP_081145713.1">
    <property type="nucleotide sequence ID" value="NZ_LVYD01000013.1"/>
</dbReference>
<dbReference type="OrthoDB" id="1341935at2"/>
<name>A0A1V9G5E0_9BACT</name>
<comment type="caution">
    <text evidence="1">The sequence shown here is derived from an EMBL/GenBank/DDBJ whole genome shotgun (WGS) entry which is preliminary data.</text>
</comment>
<evidence type="ECO:0000313" key="1">
    <source>
        <dbReference type="EMBL" id="OQP65869.1"/>
    </source>
</evidence>
<evidence type="ECO:0000313" key="2">
    <source>
        <dbReference type="Proteomes" id="UP000192796"/>
    </source>
</evidence>
<dbReference type="Proteomes" id="UP000192796">
    <property type="component" value="Unassembled WGS sequence"/>
</dbReference>